<evidence type="ECO:0000313" key="9">
    <source>
        <dbReference type="EMBL" id="GGM09223.1"/>
    </source>
</evidence>
<feature type="transmembrane region" description="Helical" evidence="7">
    <location>
        <begin position="50"/>
        <end position="70"/>
    </location>
</feature>
<proteinExistence type="inferred from homology"/>
<evidence type="ECO:0000256" key="4">
    <source>
        <dbReference type="ARBA" id="ARBA00022692"/>
    </source>
</evidence>
<evidence type="ECO:0000256" key="6">
    <source>
        <dbReference type="ARBA" id="ARBA00023136"/>
    </source>
</evidence>
<evidence type="ECO:0000256" key="1">
    <source>
        <dbReference type="ARBA" id="ARBA00004651"/>
    </source>
</evidence>
<sequence length="331" mass="36272">MAEAKDPMDKTLTPDMRTATDATLVPVRRSRLKRLRESDLWFSFRSHPSAIFAAGLLTLIALTAFLAPWITPQNPYDLSSLELWNSEIPPIWNAEGQWPYILGTDTQGRDILSAILYGSRISLVIGFASVILALAVGLALGLVAGFFGGWSDNVIMRIGDVLLSMPFILIAILITAVASASLPTGLKDVLAAPILIVAIAVPSWVQYARTVRASAMVESRKEYVQAARLIRVKAWRIMLHHILPNCMTPIMVAATLNFGLAILSEATLSFLGVGMPPDQPSLGTLIRIGNQYLFSGLWWIVVFPAIQLCLIVLSVNMIGDWLRDALNPKLR</sequence>
<dbReference type="SUPFAM" id="SSF161098">
    <property type="entry name" value="MetI-like"/>
    <property type="match status" value="1"/>
</dbReference>
<keyword evidence="3" id="KW-1003">Cell membrane</keyword>
<dbReference type="InterPro" id="IPR025966">
    <property type="entry name" value="OppC_N"/>
</dbReference>
<keyword evidence="2 7" id="KW-0813">Transport</keyword>
<reference evidence="9" key="2">
    <citation type="submission" date="2020-09" db="EMBL/GenBank/DDBJ databases">
        <authorList>
            <person name="Sun Q."/>
            <person name="Zhou Y."/>
        </authorList>
    </citation>
    <scope>NUCLEOTIDE SEQUENCE</scope>
    <source>
        <strain evidence="9">CGMCC 1.6293</strain>
    </source>
</reference>
<organism evidence="9 10">
    <name type="scientific">Pseudooceanicola nanhaiensis</name>
    <dbReference type="NCBI Taxonomy" id="375761"/>
    <lineage>
        <taxon>Bacteria</taxon>
        <taxon>Pseudomonadati</taxon>
        <taxon>Pseudomonadota</taxon>
        <taxon>Alphaproteobacteria</taxon>
        <taxon>Rhodobacterales</taxon>
        <taxon>Paracoccaceae</taxon>
        <taxon>Pseudooceanicola</taxon>
    </lineage>
</organism>
<dbReference type="GO" id="GO:0055085">
    <property type="term" value="P:transmembrane transport"/>
    <property type="evidence" value="ECO:0007669"/>
    <property type="project" value="InterPro"/>
</dbReference>
<dbReference type="Pfam" id="PF00528">
    <property type="entry name" value="BPD_transp_1"/>
    <property type="match status" value="1"/>
</dbReference>
<dbReference type="Pfam" id="PF12911">
    <property type="entry name" value="OppC_N"/>
    <property type="match status" value="1"/>
</dbReference>
<feature type="transmembrane region" description="Helical" evidence="7">
    <location>
        <begin position="189"/>
        <end position="207"/>
    </location>
</feature>
<evidence type="ECO:0000256" key="2">
    <source>
        <dbReference type="ARBA" id="ARBA00022448"/>
    </source>
</evidence>
<keyword evidence="5 7" id="KW-1133">Transmembrane helix</keyword>
<dbReference type="GO" id="GO:0005886">
    <property type="term" value="C:plasma membrane"/>
    <property type="evidence" value="ECO:0007669"/>
    <property type="project" value="UniProtKB-SubCell"/>
</dbReference>
<feature type="transmembrane region" description="Helical" evidence="7">
    <location>
        <begin position="161"/>
        <end position="183"/>
    </location>
</feature>
<name>A0A917T5V8_9RHOB</name>
<dbReference type="PANTHER" id="PTHR43386:SF26">
    <property type="entry name" value="ABC TRANSPORTER PERMEASE PROTEIN"/>
    <property type="match status" value="1"/>
</dbReference>
<evidence type="ECO:0000256" key="3">
    <source>
        <dbReference type="ARBA" id="ARBA00022475"/>
    </source>
</evidence>
<dbReference type="EMBL" id="BMLF01000002">
    <property type="protein sequence ID" value="GGM09223.1"/>
    <property type="molecule type" value="Genomic_DNA"/>
</dbReference>
<dbReference type="InterPro" id="IPR050366">
    <property type="entry name" value="BP-dependent_transpt_permease"/>
</dbReference>
<dbReference type="Proteomes" id="UP000649829">
    <property type="component" value="Unassembled WGS sequence"/>
</dbReference>
<dbReference type="InterPro" id="IPR035906">
    <property type="entry name" value="MetI-like_sf"/>
</dbReference>
<evidence type="ECO:0000313" key="10">
    <source>
        <dbReference type="Proteomes" id="UP000649829"/>
    </source>
</evidence>
<comment type="similarity">
    <text evidence="7">Belongs to the binding-protein-dependent transport system permease family.</text>
</comment>
<dbReference type="CDD" id="cd06261">
    <property type="entry name" value="TM_PBP2"/>
    <property type="match status" value="1"/>
</dbReference>
<dbReference type="Gene3D" id="1.10.3720.10">
    <property type="entry name" value="MetI-like"/>
    <property type="match status" value="1"/>
</dbReference>
<evidence type="ECO:0000259" key="8">
    <source>
        <dbReference type="PROSITE" id="PS50928"/>
    </source>
</evidence>
<dbReference type="PROSITE" id="PS50928">
    <property type="entry name" value="ABC_TM1"/>
    <property type="match status" value="1"/>
</dbReference>
<protein>
    <submittedName>
        <fullName evidence="9">Peptide ABC transporter permease</fullName>
    </submittedName>
</protein>
<keyword evidence="10" id="KW-1185">Reference proteome</keyword>
<dbReference type="PANTHER" id="PTHR43386">
    <property type="entry name" value="OLIGOPEPTIDE TRANSPORT SYSTEM PERMEASE PROTEIN APPC"/>
    <property type="match status" value="1"/>
</dbReference>
<evidence type="ECO:0000256" key="5">
    <source>
        <dbReference type="ARBA" id="ARBA00022989"/>
    </source>
</evidence>
<feature type="transmembrane region" description="Helical" evidence="7">
    <location>
        <begin position="292"/>
        <end position="313"/>
    </location>
</feature>
<comment type="caution">
    <text evidence="9">The sequence shown here is derived from an EMBL/GenBank/DDBJ whole genome shotgun (WGS) entry which is preliminary data.</text>
</comment>
<feature type="transmembrane region" description="Helical" evidence="7">
    <location>
        <begin position="121"/>
        <end position="149"/>
    </location>
</feature>
<comment type="subcellular location">
    <subcellularLocation>
        <location evidence="1 7">Cell membrane</location>
        <topology evidence="1 7">Multi-pass membrane protein</topology>
    </subcellularLocation>
</comment>
<evidence type="ECO:0000256" key="7">
    <source>
        <dbReference type="RuleBase" id="RU363032"/>
    </source>
</evidence>
<accession>A0A917T5V8</accession>
<reference evidence="9" key="1">
    <citation type="journal article" date="2014" name="Int. J. Syst. Evol. Microbiol.">
        <title>Complete genome sequence of Corynebacterium casei LMG S-19264T (=DSM 44701T), isolated from a smear-ripened cheese.</title>
        <authorList>
            <consortium name="US DOE Joint Genome Institute (JGI-PGF)"/>
            <person name="Walter F."/>
            <person name="Albersmeier A."/>
            <person name="Kalinowski J."/>
            <person name="Ruckert C."/>
        </authorList>
    </citation>
    <scope>NUCLEOTIDE SEQUENCE</scope>
    <source>
        <strain evidence="9">CGMCC 1.6293</strain>
    </source>
</reference>
<dbReference type="InterPro" id="IPR000515">
    <property type="entry name" value="MetI-like"/>
</dbReference>
<dbReference type="RefSeq" id="WP_308423368.1">
    <property type="nucleotide sequence ID" value="NZ_BMLF01000002.1"/>
</dbReference>
<feature type="transmembrane region" description="Helical" evidence="7">
    <location>
        <begin position="246"/>
        <end position="272"/>
    </location>
</feature>
<keyword evidence="4 7" id="KW-0812">Transmembrane</keyword>
<feature type="domain" description="ABC transmembrane type-1" evidence="8">
    <location>
        <begin position="119"/>
        <end position="319"/>
    </location>
</feature>
<dbReference type="AlphaFoldDB" id="A0A917T5V8"/>
<keyword evidence="6 7" id="KW-0472">Membrane</keyword>
<gene>
    <name evidence="9" type="ORF">GCM10011534_34050</name>
</gene>